<evidence type="ECO:0000313" key="4">
    <source>
        <dbReference type="EMBL" id="PUA40214.1"/>
    </source>
</evidence>
<feature type="non-terminal residue" evidence="4">
    <location>
        <position position="271"/>
    </location>
</feature>
<dbReference type="AlphaFoldDB" id="A0A2T6G7S6"/>
<dbReference type="InterPro" id="IPR020845">
    <property type="entry name" value="AMP-binding_CS"/>
</dbReference>
<dbReference type="InterPro" id="IPR000873">
    <property type="entry name" value="AMP-dep_synth/lig_dom"/>
</dbReference>
<dbReference type="RefSeq" id="WP_146189860.1">
    <property type="nucleotide sequence ID" value="NZ_PYHP01000016.1"/>
</dbReference>
<protein>
    <submittedName>
        <fullName evidence="4">Non-ribosomal peptide synthetase</fullName>
    </submittedName>
</protein>
<evidence type="ECO:0000313" key="5">
    <source>
        <dbReference type="Proteomes" id="UP000244184"/>
    </source>
</evidence>
<dbReference type="Proteomes" id="UP000244184">
    <property type="component" value="Unassembled WGS sequence"/>
</dbReference>
<dbReference type="FunFam" id="3.40.50.980:FF:000001">
    <property type="entry name" value="Non-ribosomal peptide synthetase"/>
    <property type="match status" value="1"/>
</dbReference>
<dbReference type="PROSITE" id="PS00455">
    <property type="entry name" value="AMP_BINDING"/>
    <property type="match status" value="1"/>
</dbReference>
<dbReference type="PANTHER" id="PTHR44845">
    <property type="entry name" value="CARRIER DOMAIN-CONTAINING PROTEIN"/>
    <property type="match status" value="1"/>
</dbReference>
<organism evidence="4 5">
    <name type="scientific">Paenibacillus elgii</name>
    <dbReference type="NCBI Taxonomy" id="189691"/>
    <lineage>
        <taxon>Bacteria</taxon>
        <taxon>Bacillati</taxon>
        <taxon>Bacillota</taxon>
        <taxon>Bacilli</taxon>
        <taxon>Bacillales</taxon>
        <taxon>Paenibacillaceae</taxon>
        <taxon>Paenibacillus</taxon>
    </lineage>
</organism>
<reference evidence="4 5" key="1">
    <citation type="submission" date="2018-03" db="EMBL/GenBank/DDBJ databases">
        <title>Genome sequence of Paenibacillus elgii strain AC13 an antimicrobial compound producing bacteria.</title>
        <authorList>
            <person name="Kurokawa A.S."/>
            <person name="Araujo J.F."/>
            <person name="Costa R.A."/>
            <person name="Ortega D.B."/>
            <person name="Pires A.S."/>
            <person name="Pappas G.J.Jr."/>
            <person name="Franco O.L."/>
            <person name="Barreto C."/>
            <person name="Magalhaes B.S."/>
            <person name="Kruger R.H."/>
        </authorList>
    </citation>
    <scope>NUCLEOTIDE SEQUENCE [LARGE SCALE GENOMIC DNA]</scope>
    <source>
        <strain evidence="4 5">AC13</strain>
    </source>
</reference>
<keyword evidence="2" id="KW-0597">Phosphoprotein</keyword>
<evidence type="ECO:0000256" key="2">
    <source>
        <dbReference type="ARBA" id="ARBA00022553"/>
    </source>
</evidence>
<name>A0A2T6G7S6_9BACL</name>
<dbReference type="SUPFAM" id="SSF56801">
    <property type="entry name" value="Acetyl-CoA synthetase-like"/>
    <property type="match status" value="1"/>
</dbReference>
<feature type="domain" description="AMP-dependent synthetase/ligase" evidence="3">
    <location>
        <begin position="1"/>
        <end position="264"/>
    </location>
</feature>
<dbReference type="PRINTS" id="PR00154">
    <property type="entry name" value="AMPBINDING"/>
</dbReference>
<evidence type="ECO:0000259" key="3">
    <source>
        <dbReference type="Pfam" id="PF00501"/>
    </source>
</evidence>
<proteinExistence type="predicted"/>
<dbReference type="Gene3D" id="3.40.50.980">
    <property type="match status" value="2"/>
</dbReference>
<sequence>LRAEGVEAEQKVGLMVERSLEMMVGVYGILKAGGAYVPIDPSLPEERIRFMLEDSGAQVLLTQGHLQERVSFEGKRVILDAEESYSEDGANLEPVAGPRNVAYVIYTSGTTGKPKGVMVEHHSVINRLMWMQKAYPIASADTILQKTAITFDVSVWELFWWSWVGSKVCLLPVGGEKNPEEIVETIARNNVSTLHFVPSMLDVFLEYVGSSGGKASGKLASLRQVFASGEALTPAQVSKFRREVGDTRLINLYGPTEATVDVSYYECTAGE</sequence>
<dbReference type="EMBL" id="PYHP01000016">
    <property type="protein sequence ID" value="PUA40214.1"/>
    <property type="molecule type" value="Genomic_DNA"/>
</dbReference>
<dbReference type="InterPro" id="IPR020459">
    <property type="entry name" value="AMP-binding"/>
</dbReference>
<comment type="caution">
    <text evidence="4">The sequence shown here is derived from an EMBL/GenBank/DDBJ whole genome shotgun (WGS) entry which is preliminary data.</text>
</comment>
<feature type="non-terminal residue" evidence="4">
    <location>
        <position position="1"/>
    </location>
</feature>
<gene>
    <name evidence="4" type="ORF">C8Z91_05350</name>
</gene>
<keyword evidence="1" id="KW-0596">Phosphopantetheine</keyword>
<dbReference type="PANTHER" id="PTHR44845:SF7">
    <property type="entry name" value="PLIPASTATIN SYNTHASE SUBUNIT D"/>
    <property type="match status" value="1"/>
</dbReference>
<evidence type="ECO:0000256" key="1">
    <source>
        <dbReference type="ARBA" id="ARBA00022450"/>
    </source>
</evidence>
<accession>A0A2T6G7S6</accession>
<dbReference type="Pfam" id="PF00501">
    <property type="entry name" value="AMP-binding"/>
    <property type="match status" value="1"/>
</dbReference>
<dbReference type="FunFam" id="3.40.50.980:FF:000002">
    <property type="entry name" value="Enterobactin synthetase component F"/>
    <property type="match status" value="1"/>
</dbReference>